<sequence>GNLLSFQNDRLFDAIIFEESLRTAKPLSEVIIRSKMLLKEGGYMISEELSWNHKADKETYRWFFESMDLLEMSSIFKWPYSPHLKQKQEKELKHSSETSNAKPKRPGHKKNSKSVSDTVGSLFGLDTKIIWRCELTKADLYGAATGGTSPQFRRVTFLRAHPTEVSRGASMEVDHSDQDSSQSSEKEATTNYSPASVQLCAGIDYEERWHRFYSGDKELNLVSGDALINHLKTIYGPSSVEVRGGLPYFYHFLAMGLDDNPKSSQSQVLTSFMENEQKRIDDHVITPVGLLLIAKNA</sequence>
<feature type="compositionally biased region" description="Basic and acidic residues" evidence="1">
    <location>
        <begin position="172"/>
        <end position="188"/>
    </location>
</feature>
<feature type="region of interest" description="Disordered" evidence="1">
    <location>
        <begin position="166"/>
        <end position="192"/>
    </location>
</feature>
<dbReference type="InParanoid" id="A0A2P6MTL9"/>
<evidence type="ECO:0000256" key="1">
    <source>
        <dbReference type="SAM" id="MobiDB-lite"/>
    </source>
</evidence>
<accession>A0A2P6MTL9</accession>
<feature type="non-terminal residue" evidence="2">
    <location>
        <position position="1"/>
    </location>
</feature>
<reference evidence="2 3" key="1">
    <citation type="journal article" date="2018" name="Genome Biol. Evol.">
        <title>Multiple Roots of Fruiting Body Formation in Amoebozoa.</title>
        <authorList>
            <person name="Hillmann F."/>
            <person name="Forbes G."/>
            <person name="Novohradska S."/>
            <person name="Ferling I."/>
            <person name="Riege K."/>
            <person name="Groth M."/>
            <person name="Westermann M."/>
            <person name="Marz M."/>
            <person name="Spaller T."/>
            <person name="Winckler T."/>
            <person name="Schaap P."/>
            <person name="Glockner G."/>
        </authorList>
    </citation>
    <scope>NUCLEOTIDE SEQUENCE [LARGE SCALE GENOMIC DNA]</scope>
    <source>
        <strain evidence="2 3">Jena</strain>
    </source>
</reference>
<evidence type="ECO:0000313" key="3">
    <source>
        <dbReference type="Proteomes" id="UP000241769"/>
    </source>
</evidence>
<dbReference type="Proteomes" id="UP000241769">
    <property type="component" value="Unassembled WGS sequence"/>
</dbReference>
<feature type="compositionally biased region" description="Basic residues" evidence="1">
    <location>
        <begin position="102"/>
        <end position="112"/>
    </location>
</feature>
<dbReference type="AlphaFoldDB" id="A0A2P6MTL9"/>
<gene>
    <name evidence="2" type="ORF">PROFUN_03873</name>
</gene>
<feature type="compositionally biased region" description="Basic and acidic residues" evidence="1">
    <location>
        <begin position="87"/>
        <end position="96"/>
    </location>
</feature>
<organism evidence="2 3">
    <name type="scientific">Planoprotostelium fungivorum</name>
    <dbReference type="NCBI Taxonomy" id="1890364"/>
    <lineage>
        <taxon>Eukaryota</taxon>
        <taxon>Amoebozoa</taxon>
        <taxon>Evosea</taxon>
        <taxon>Variosea</taxon>
        <taxon>Cavosteliida</taxon>
        <taxon>Cavosteliaceae</taxon>
        <taxon>Planoprotostelium</taxon>
    </lineage>
</organism>
<dbReference type="EMBL" id="MDYQ01000419">
    <property type="protein sequence ID" value="PRP75037.1"/>
    <property type="molecule type" value="Genomic_DNA"/>
</dbReference>
<name>A0A2P6MTL9_9EUKA</name>
<protein>
    <submittedName>
        <fullName evidence="2">Uncharacterized protein</fullName>
    </submittedName>
</protein>
<feature type="region of interest" description="Disordered" evidence="1">
    <location>
        <begin position="87"/>
        <end position="115"/>
    </location>
</feature>
<evidence type="ECO:0000313" key="2">
    <source>
        <dbReference type="EMBL" id="PRP75037.1"/>
    </source>
</evidence>
<proteinExistence type="predicted"/>
<keyword evidence="3" id="KW-1185">Reference proteome</keyword>
<comment type="caution">
    <text evidence="2">The sequence shown here is derived from an EMBL/GenBank/DDBJ whole genome shotgun (WGS) entry which is preliminary data.</text>
</comment>